<evidence type="ECO:0000313" key="2">
    <source>
        <dbReference type="Proteomes" id="UP000324222"/>
    </source>
</evidence>
<proteinExistence type="predicted"/>
<name>A0A5B7IU12_PORTR</name>
<dbReference type="Proteomes" id="UP000324222">
    <property type="component" value="Unassembled WGS sequence"/>
</dbReference>
<dbReference type="AlphaFoldDB" id="A0A5B7IU12"/>
<protein>
    <submittedName>
        <fullName evidence="1">Uncharacterized protein</fullName>
    </submittedName>
</protein>
<dbReference type="EMBL" id="VSRR010068990">
    <property type="protein sequence ID" value="MPC85619.1"/>
    <property type="molecule type" value="Genomic_DNA"/>
</dbReference>
<accession>A0A5B7IU12</accession>
<sequence length="61" mass="7034">MDSGVSMLPQFKNNYHTIKLWYGHIRIEPQLAGVSCHRQPALHQWASGLEMPCKQEGKKRT</sequence>
<reference evidence="1 2" key="1">
    <citation type="submission" date="2019-05" db="EMBL/GenBank/DDBJ databases">
        <title>Another draft genome of Portunus trituberculatus and its Hox gene families provides insights of decapod evolution.</title>
        <authorList>
            <person name="Jeong J.-H."/>
            <person name="Song I."/>
            <person name="Kim S."/>
            <person name="Choi T."/>
            <person name="Kim D."/>
            <person name="Ryu S."/>
            <person name="Kim W."/>
        </authorList>
    </citation>
    <scope>NUCLEOTIDE SEQUENCE [LARGE SCALE GENOMIC DNA]</scope>
    <source>
        <tissue evidence="1">Muscle</tissue>
    </source>
</reference>
<evidence type="ECO:0000313" key="1">
    <source>
        <dbReference type="EMBL" id="MPC85619.1"/>
    </source>
</evidence>
<gene>
    <name evidence="1" type="ORF">E2C01_080400</name>
</gene>
<keyword evidence="2" id="KW-1185">Reference proteome</keyword>
<comment type="caution">
    <text evidence="1">The sequence shown here is derived from an EMBL/GenBank/DDBJ whole genome shotgun (WGS) entry which is preliminary data.</text>
</comment>
<organism evidence="1 2">
    <name type="scientific">Portunus trituberculatus</name>
    <name type="common">Swimming crab</name>
    <name type="synonym">Neptunus trituberculatus</name>
    <dbReference type="NCBI Taxonomy" id="210409"/>
    <lineage>
        <taxon>Eukaryota</taxon>
        <taxon>Metazoa</taxon>
        <taxon>Ecdysozoa</taxon>
        <taxon>Arthropoda</taxon>
        <taxon>Crustacea</taxon>
        <taxon>Multicrustacea</taxon>
        <taxon>Malacostraca</taxon>
        <taxon>Eumalacostraca</taxon>
        <taxon>Eucarida</taxon>
        <taxon>Decapoda</taxon>
        <taxon>Pleocyemata</taxon>
        <taxon>Brachyura</taxon>
        <taxon>Eubrachyura</taxon>
        <taxon>Portunoidea</taxon>
        <taxon>Portunidae</taxon>
        <taxon>Portuninae</taxon>
        <taxon>Portunus</taxon>
    </lineage>
</organism>